<reference evidence="2 3" key="1">
    <citation type="submission" date="2022-07" db="EMBL/GenBank/DDBJ databases">
        <title>Novel species in genus cellulomonas.</title>
        <authorList>
            <person name="Ye L."/>
        </authorList>
    </citation>
    <scope>NUCLEOTIDE SEQUENCE [LARGE SCALE GENOMIC DNA]</scope>
    <source>
        <strain evidence="3">zg-Y338</strain>
    </source>
</reference>
<dbReference type="EMBL" id="CP101988">
    <property type="protein sequence ID" value="UUI74576.1"/>
    <property type="molecule type" value="Genomic_DNA"/>
</dbReference>
<sequence length="251" mass="24764">MSSRRSPIAELVVVLPVLAALSGCGASAAPEASATASPDPTEAAVRAVDTPDCLPGAARAVVAGSEADPTIVVTIGEGSRGIVFAPQLGATFCQWADQLVRYADQGYRVASFAWGEDGGASLEATVGVLRGEGAEDVALVGASKGAGVVAALADDLRPAPVGVIALSPGVEVEGHDATSAGSAYTGPLLVVASETDGSIRASESQQVARADDPATYVQLPGSAHGVAILLAGTGPQVLDQMDGFLAAAFGG</sequence>
<protein>
    <recommendedName>
        <fullName evidence="4">Alpha/beta hydrolase</fullName>
    </recommendedName>
</protein>
<feature type="chain" id="PRO_5046565112" description="Alpha/beta hydrolase" evidence="1">
    <location>
        <begin position="29"/>
        <end position="251"/>
    </location>
</feature>
<keyword evidence="3" id="KW-1185">Reference proteome</keyword>
<dbReference type="SUPFAM" id="SSF53474">
    <property type="entry name" value="alpha/beta-Hydrolases"/>
    <property type="match status" value="1"/>
</dbReference>
<dbReference type="PROSITE" id="PS51257">
    <property type="entry name" value="PROKAR_LIPOPROTEIN"/>
    <property type="match status" value="1"/>
</dbReference>
<evidence type="ECO:0008006" key="4">
    <source>
        <dbReference type="Google" id="ProtNLM"/>
    </source>
</evidence>
<dbReference type="Proteomes" id="UP001316189">
    <property type="component" value="Chromosome"/>
</dbReference>
<organism evidence="2 3">
    <name type="scientific">Cellulomonas chengniuliangii</name>
    <dbReference type="NCBI Taxonomy" id="2968084"/>
    <lineage>
        <taxon>Bacteria</taxon>
        <taxon>Bacillati</taxon>
        <taxon>Actinomycetota</taxon>
        <taxon>Actinomycetes</taxon>
        <taxon>Micrococcales</taxon>
        <taxon>Cellulomonadaceae</taxon>
        <taxon>Cellulomonas</taxon>
    </lineage>
</organism>
<evidence type="ECO:0000313" key="2">
    <source>
        <dbReference type="EMBL" id="UUI74576.1"/>
    </source>
</evidence>
<keyword evidence="1" id="KW-0732">Signal</keyword>
<evidence type="ECO:0000313" key="3">
    <source>
        <dbReference type="Proteomes" id="UP001316189"/>
    </source>
</evidence>
<dbReference type="InterPro" id="IPR029058">
    <property type="entry name" value="AB_hydrolase_fold"/>
</dbReference>
<name>A0ABY5KYQ0_9CELL</name>
<dbReference type="RefSeq" id="WP_227570709.1">
    <property type="nucleotide sequence ID" value="NZ_CP101988.1"/>
</dbReference>
<dbReference type="Gene3D" id="3.40.50.1820">
    <property type="entry name" value="alpha/beta hydrolase"/>
    <property type="match status" value="1"/>
</dbReference>
<accession>A0ABY5KYQ0</accession>
<feature type="signal peptide" evidence="1">
    <location>
        <begin position="1"/>
        <end position="28"/>
    </location>
</feature>
<gene>
    <name evidence="2" type="ORF">NP064_12330</name>
</gene>
<proteinExistence type="predicted"/>
<evidence type="ECO:0000256" key="1">
    <source>
        <dbReference type="SAM" id="SignalP"/>
    </source>
</evidence>